<gene>
    <name evidence="2" type="ORF">EK21DRAFT_93596</name>
</gene>
<name>A0A9P4GYI4_9PLEO</name>
<dbReference type="PANTHER" id="PTHR35339:SF2">
    <property type="entry name" value="DUF2264 DOMAIN-CONTAINING PROTEIN-RELATED"/>
    <property type="match status" value="1"/>
</dbReference>
<protein>
    <recommendedName>
        <fullName evidence="1">DUF2264 domain-containing protein</fullName>
    </recommendedName>
</protein>
<dbReference type="AlphaFoldDB" id="A0A9P4GYI4"/>
<dbReference type="InterPro" id="IPR049349">
    <property type="entry name" value="DUF2264_N"/>
</dbReference>
<keyword evidence="3" id="KW-1185">Reference proteome</keyword>
<sequence length="127" mass="14102">MSPLPGFSDNPFRTRSDLIRAATALVQPLDQYKSRHQARIKIATSTGAGFSETEAQLEGFARPLWVVPALLQLKSQKPIPEHNAQLETACLDTWIQGLKHGTDPASPEYWGNLSDIDQRMVEMESIA</sequence>
<evidence type="ECO:0000313" key="3">
    <source>
        <dbReference type="Proteomes" id="UP000799777"/>
    </source>
</evidence>
<dbReference type="InterPro" id="IPR016624">
    <property type="entry name" value="UCP014753"/>
</dbReference>
<dbReference type="Proteomes" id="UP000799777">
    <property type="component" value="Unassembled WGS sequence"/>
</dbReference>
<comment type="caution">
    <text evidence="2">The sequence shown here is derived from an EMBL/GenBank/DDBJ whole genome shotgun (WGS) entry which is preliminary data.</text>
</comment>
<dbReference type="EMBL" id="ML978277">
    <property type="protein sequence ID" value="KAF2025013.1"/>
    <property type="molecule type" value="Genomic_DNA"/>
</dbReference>
<evidence type="ECO:0000259" key="1">
    <source>
        <dbReference type="Pfam" id="PF10022"/>
    </source>
</evidence>
<proteinExistence type="predicted"/>
<dbReference type="PANTHER" id="PTHR35339">
    <property type="entry name" value="LINALOOL DEHYDRATASE_ISOMERASE DOMAIN-CONTAINING PROTEIN"/>
    <property type="match status" value="1"/>
</dbReference>
<feature type="domain" description="DUF2264" evidence="1">
    <location>
        <begin position="14"/>
        <end position="127"/>
    </location>
</feature>
<dbReference type="Pfam" id="PF10022">
    <property type="entry name" value="DUF2264"/>
    <property type="match status" value="1"/>
</dbReference>
<accession>A0A9P4GYI4</accession>
<evidence type="ECO:0000313" key="2">
    <source>
        <dbReference type="EMBL" id="KAF2025013.1"/>
    </source>
</evidence>
<organism evidence="2 3">
    <name type="scientific">Setomelanomma holmii</name>
    <dbReference type="NCBI Taxonomy" id="210430"/>
    <lineage>
        <taxon>Eukaryota</taxon>
        <taxon>Fungi</taxon>
        <taxon>Dikarya</taxon>
        <taxon>Ascomycota</taxon>
        <taxon>Pezizomycotina</taxon>
        <taxon>Dothideomycetes</taxon>
        <taxon>Pleosporomycetidae</taxon>
        <taxon>Pleosporales</taxon>
        <taxon>Pleosporineae</taxon>
        <taxon>Phaeosphaeriaceae</taxon>
        <taxon>Setomelanomma</taxon>
    </lineage>
</organism>
<dbReference type="OrthoDB" id="5150166at2759"/>
<reference evidence="2" key="1">
    <citation type="journal article" date="2020" name="Stud. Mycol.">
        <title>101 Dothideomycetes genomes: a test case for predicting lifestyles and emergence of pathogens.</title>
        <authorList>
            <person name="Haridas S."/>
            <person name="Albert R."/>
            <person name="Binder M."/>
            <person name="Bloem J."/>
            <person name="Labutti K."/>
            <person name="Salamov A."/>
            <person name="Andreopoulos B."/>
            <person name="Baker S."/>
            <person name="Barry K."/>
            <person name="Bills G."/>
            <person name="Bluhm B."/>
            <person name="Cannon C."/>
            <person name="Castanera R."/>
            <person name="Culley D."/>
            <person name="Daum C."/>
            <person name="Ezra D."/>
            <person name="Gonzalez J."/>
            <person name="Henrissat B."/>
            <person name="Kuo A."/>
            <person name="Liang C."/>
            <person name="Lipzen A."/>
            <person name="Lutzoni F."/>
            <person name="Magnuson J."/>
            <person name="Mondo S."/>
            <person name="Nolan M."/>
            <person name="Ohm R."/>
            <person name="Pangilinan J."/>
            <person name="Park H.-J."/>
            <person name="Ramirez L."/>
            <person name="Alfaro M."/>
            <person name="Sun H."/>
            <person name="Tritt A."/>
            <person name="Yoshinaga Y."/>
            <person name="Zwiers L.-H."/>
            <person name="Turgeon B."/>
            <person name="Goodwin S."/>
            <person name="Spatafora J."/>
            <person name="Crous P."/>
            <person name="Grigoriev I."/>
        </authorList>
    </citation>
    <scope>NUCLEOTIDE SEQUENCE</scope>
    <source>
        <strain evidence="2">CBS 110217</strain>
    </source>
</reference>